<dbReference type="GO" id="GO:0006096">
    <property type="term" value="P:glycolytic process"/>
    <property type="evidence" value="ECO:0007669"/>
    <property type="project" value="UniProtKB-UniPathway"/>
</dbReference>
<dbReference type="AlphaFoldDB" id="G7YM44"/>
<dbReference type="Gene3D" id="3.20.20.70">
    <property type="entry name" value="Aldolase class I"/>
    <property type="match status" value="1"/>
</dbReference>
<accession>G7YM44</accession>
<feature type="non-terminal residue" evidence="11">
    <location>
        <position position="1"/>
    </location>
</feature>
<evidence type="ECO:0000256" key="1">
    <source>
        <dbReference type="ARBA" id="ARBA00004714"/>
    </source>
</evidence>
<keyword evidence="4 7" id="KW-0324">Glycolysis</keyword>
<feature type="compositionally biased region" description="Basic and acidic residues" evidence="9">
    <location>
        <begin position="393"/>
        <end position="407"/>
    </location>
</feature>
<dbReference type="FunFam" id="3.20.20.70:FF:000021">
    <property type="entry name" value="Fructose-bisphosphate aldolase"/>
    <property type="match status" value="1"/>
</dbReference>
<evidence type="ECO:0000256" key="7">
    <source>
        <dbReference type="RuleBase" id="RU003994"/>
    </source>
</evidence>
<evidence type="ECO:0000259" key="10">
    <source>
        <dbReference type="Pfam" id="PF14529"/>
    </source>
</evidence>
<protein>
    <recommendedName>
        <fullName evidence="3 7">Fructose-bisphosphate aldolase</fullName>
        <ecNumber evidence="3 7">4.1.2.13</ecNumber>
    </recommendedName>
</protein>
<dbReference type="SUPFAM" id="SSF51569">
    <property type="entry name" value="Aldolase"/>
    <property type="match status" value="1"/>
</dbReference>
<evidence type="ECO:0000256" key="9">
    <source>
        <dbReference type="SAM" id="MobiDB-lite"/>
    </source>
</evidence>
<evidence type="ECO:0000256" key="5">
    <source>
        <dbReference type="ARBA" id="ARBA00023239"/>
    </source>
</evidence>
<dbReference type="Pfam" id="PF14529">
    <property type="entry name" value="Exo_endo_phos_2"/>
    <property type="match status" value="1"/>
</dbReference>
<keyword evidence="6" id="KW-0704">Schiff base</keyword>
<organism evidence="11 12">
    <name type="scientific">Clonorchis sinensis</name>
    <name type="common">Chinese liver fluke</name>
    <dbReference type="NCBI Taxonomy" id="79923"/>
    <lineage>
        <taxon>Eukaryota</taxon>
        <taxon>Metazoa</taxon>
        <taxon>Spiralia</taxon>
        <taxon>Lophotrochozoa</taxon>
        <taxon>Platyhelminthes</taxon>
        <taxon>Trematoda</taxon>
        <taxon>Digenea</taxon>
        <taxon>Opisthorchiida</taxon>
        <taxon>Opisthorchiata</taxon>
        <taxon>Opisthorchiidae</taxon>
        <taxon>Clonorchis</taxon>
    </lineage>
</organism>
<dbReference type="EMBL" id="DF143689">
    <property type="protein sequence ID" value="GAA54025.1"/>
    <property type="molecule type" value="Genomic_DNA"/>
</dbReference>
<dbReference type="InterPro" id="IPR000741">
    <property type="entry name" value="FBA_I"/>
</dbReference>
<reference key="2">
    <citation type="submission" date="2011-10" db="EMBL/GenBank/DDBJ databases">
        <title>The genome and transcriptome sequence of Clonorchis sinensis provide insights into the carcinogenic liver fluke.</title>
        <authorList>
            <person name="Wang X."/>
            <person name="Huang Y."/>
            <person name="Chen W."/>
            <person name="Liu H."/>
            <person name="Guo L."/>
            <person name="Chen Y."/>
            <person name="Luo F."/>
            <person name="Zhou W."/>
            <person name="Sun J."/>
            <person name="Mao Q."/>
            <person name="Liang P."/>
            <person name="Zhou C."/>
            <person name="Tian Y."/>
            <person name="Men J."/>
            <person name="Lv X."/>
            <person name="Huang L."/>
            <person name="Zhou J."/>
            <person name="Hu Y."/>
            <person name="Li R."/>
            <person name="Zhang F."/>
            <person name="Lei H."/>
            <person name="Li X."/>
            <person name="Hu X."/>
            <person name="Liang C."/>
            <person name="Xu J."/>
            <person name="Wu Z."/>
            <person name="Yu X."/>
        </authorList>
    </citation>
    <scope>NUCLEOTIDE SEQUENCE</scope>
    <source>
        <strain>Henan</strain>
    </source>
</reference>
<dbReference type="PANTHER" id="PTHR11627">
    <property type="entry name" value="FRUCTOSE-BISPHOSPHATE ALDOLASE"/>
    <property type="match status" value="1"/>
</dbReference>
<dbReference type="SUPFAM" id="SSF56219">
    <property type="entry name" value="DNase I-like"/>
    <property type="match status" value="1"/>
</dbReference>
<comment type="pathway">
    <text evidence="1 8">Carbohydrate degradation; glycolysis; D-glyceraldehyde 3-phosphate and glycerone phosphate from D-glucose: step 4/4.</text>
</comment>
<keyword evidence="5 7" id="KW-0456">Lyase</keyword>
<dbReference type="Proteomes" id="UP000008909">
    <property type="component" value="Unassembled WGS sequence"/>
</dbReference>
<evidence type="ECO:0000256" key="4">
    <source>
        <dbReference type="ARBA" id="ARBA00023152"/>
    </source>
</evidence>
<dbReference type="CDD" id="cd00948">
    <property type="entry name" value="FBP_aldolase_I_a"/>
    <property type="match status" value="1"/>
</dbReference>
<dbReference type="NCBIfam" id="NF033379">
    <property type="entry name" value="FrucBisAld_I"/>
    <property type="match status" value="1"/>
</dbReference>
<evidence type="ECO:0000313" key="12">
    <source>
        <dbReference type="Proteomes" id="UP000008909"/>
    </source>
</evidence>
<dbReference type="InterPro" id="IPR036691">
    <property type="entry name" value="Endo/exonu/phosph_ase_sf"/>
</dbReference>
<dbReference type="InterPro" id="IPR005135">
    <property type="entry name" value="Endo/exonuclease/phosphatase"/>
</dbReference>
<evidence type="ECO:0000256" key="6">
    <source>
        <dbReference type="ARBA" id="ARBA00023270"/>
    </source>
</evidence>
<evidence type="ECO:0000256" key="8">
    <source>
        <dbReference type="RuleBase" id="RU004257"/>
    </source>
</evidence>
<comment type="catalytic activity">
    <reaction evidence="7">
        <text>beta-D-fructose 1,6-bisphosphate = D-glyceraldehyde 3-phosphate + dihydroxyacetone phosphate</text>
        <dbReference type="Rhea" id="RHEA:14729"/>
        <dbReference type="ChEBI" id="CHEBI:32966"/>
        <dbReference type="ChEBI" id="CHEBI:57642"/>
        <dbReference type="ChEBI" id="CHEBI:59776"/>
        <dbReference type="EC" id="4.1.2.13"/>
    </reaction>
</comment>
<dbReference type="PROSITE" id="PS00158">
    <property type="entry name" value="ALDOLASE_CLASS_I"/>
    <property type="match status" value="1"/>
</dbReference>
<dbReference type="InterPro" id="IPR029768">
    <property type="entry name" value="Aldolase_I_AS"/>
</dbReference>
<dbReference type="Gene3D" id="3.60.10.10">
    <property type="entry name" value="Endonuclease/exonuclease/phosphatase"/>
    <property type="match status" value="1"/>
</dbReference>
<reference evidence="11" key="1">
    <citation type="journal article" date="2011" name="Genome Biol.">
        <title>The draft genome of the carcinogenic human liver fluke Clonorchis sinensis.</title>
        <authorList>
            <person name="Wang X."/>
            <person name="Chen W."/>
            <person name="Huang Y."/>
            <person name="Sun J."/>
            <person name="Men J."/>
            <person name="Liu H."/>
            <person name="Luo F."/>
            <person name="Guo L."/>
            <person name="Lv X."/>
            <person name="Deng C."/>
            <person name="Zhou C."/>
            <person name="Fan Y."/>
            <person name="Li X."/>
            <person name="Huang L."/>
            <person name="Hu Y."/>
            <person name="Liang C."/>
            <person name="Hu X."/>
            <person name="Xu J."/>
            <person name="Yu X."/>
        </authorList>
    </citation>
    <scope>NUCLEOTIDE SEQUENCE [LARGE SCALE GENOMIC DNA]</scope>
    <source>
        <strain evidence="11">Henan</strain>
    </source>
</reference>
<dbReference type="InterPro" id="IPR013785">
    <property type="entry name" value="Aldolase_TIM"/>
</dbReference>
<proteinExistence type="inferred from homology"/>
<evidence type="ECO:0000256" key="3">
    <source>
        <dbReference type="ARBA" id="ARBA00013068"/>
    </source>
</evidence>
<evidence type="ECO:0000256" key="2">
    <source>
        <dbReference type="ARBA" id="ARBA00010387"/>
    </source>
</evidence>
<feature type="region of interest" description="Disordered" evidence="9">
    <location>
        <begin position="388"/>
        <end position="414"/>
    </location>
</feature>
<dbReference type="EC" id="4.1.2.13" evidence="3 7"/>
<keyword evidence="12" id="KW-1185">Reference proteome</keyword>
<dbReference type="Pfam" id="PF00274">
    <property type="entry name" value="Glycolytic"/>
    <property type="match status" value="1"/>
</dbReference>
<sequence length="873" mass="98183">PRVLRKMNHFLIRTLGQLSSSYHFTHLLLVGDFNAPKAPWTELQCVGSSGPFTAALTEVVQQSAWTQHVVAPTRYRAGQQPSLLDLVISNERHFVDQVTINAPLGHSDHCVLTFDFICYWARNPEPQTRTRNLCRADFPGMRIFLNQVKLGPASVEDLYRTMVQKVHEADAMFVPKKPARSRMSRKLPKRIRRLLEKRSQLFFKKLTTGDTEDELAFRKMRNRCKSEIRQWNTRKQATILDLARKNRNVLFKYMRHRRRNKPSAFSLRDRNGKPTSDPIVVSEFYEITCRSVFSPSVLVTSNLVKAYLRTASNRLSIHGRTKDVILIERVQRAATKMVSGLKSMDYETRLAVLDRFPLEYRRLRGDLILIYALVEQGLANRSFTVDPANTRRGHGERQLLNDKKKTEPGNLGESLDPVYQSVNPSVRDIHHHPVLSDEAGKHTAVRLRGTVLIMRLIHWVKSEEHGEVSVYRQANINYSRPHGNGRIQKYSTAVYRNVEEHAHEMAHVSIMSRFAEYLSESQMKELREIAQAIVAPGKGILAADESTATMGKRLQNIGVENTEEHRRQYRQLLFSGSPEASKNISGVILFHETLYQKTDDGRPLVALLKERNIIPGIKVDKGVVPLAGSLNECTTQGLDGLAERCAQYKKDGCHFAKWRCVLKIGPHTPSYQAMLENANVLARYASICQQNGLVPIVEPEVLPDGDHDLATAQRATEEVLSFVYKALADHHVYLEGTLLKPNMVTAGQACPKRYSPEQNAIATVEALQRTVPPAVAGVTFLSGGQSELDATKNLNEINKVPGRKPWALTFSFGRALQASVLDVWKGKPENVAAAQEEFLKLAKANGAAALGRFTAEMATAAGDKSLFVANHAY</sequence>
<gene>
    <name evidence="11" type="ORF">CLF_111921</name>
</gene>
<dbReference type="GO" id="GO:0004332">
    <property type="term" value="F:fructose-bisphosphate aldolase activity"/>
    <property type="evidence" value="ECO:0007669"/>
    <property type="project" value="UniProtKB-EC"/>
</dbReference>
<feature type="domain" description="Endonuclease/exonuclease/phosphatase" evidence="10">
    <location>
        <begin position="11"/>
        <end position="111"/>
    </location>
</feature>
<dbReference type="UniPathway" id="UPA00109">
    <property type="reaction ID" value="UER00183"/>
</dbReference>
<evidence type="ECO:0000313" key="11">
    <source>
        <dbReference type="EMBL" id="GAA54025.1"/>
    </source>
</evidence>
<name>G7YM44_CLOSI</name>
<comment type="similarity">
    <text evidence="2 7">Belongs to the class I fructose-bisphosphate aldolase family.</text>
</comment>